<dbReference type="KEGG" id="vg:54983017"/>
<evidence type="ECO:0000313" key="2">
    <source>
        <dbReference type="Proteomes" id="UP000229963"/>
    </source>
</evidence>
<proteinExistence type="predicted"/>
<reference evidence="2" key="1">
    <citation type="submission" date="2017-08" db="EMBL/GenBank/DDBJ databases">
        <authorList>
            <person name="Zhao F."/>
            <person name="Pan X."/>
            <person name="Tong Y."/>
        </authorList>
    </citation>
    <scope>NUCLEOTIDE SEQUENCE [LARGE SCALE GENOMIC DNA]</scope>
</reference>
<keyword evidence="1" id="KW-0808">Transferase</keyword>
<dbReference type="RefSeq" id="YP_009792808.1">
    <property type="nucleotide sequence ID" value="NC_047862.1"/>
</dbReference>
<dbReference type="GO" id="GO:0009307">
    <property type="term" value="P:DNA restriction-modification system"/>
    <property type="evidence" value="ECO:0007669"/>
    <property type="project" value="InterPro"/>
</dbReference>
<dbReference type="NCBIfam" id="TIGR01712">
    <property type="entry name" value="phage_N6A_met"/>
    <property type="match status" value="1"/>
</dbReference>
<accession>A0A291LBA9</accession>
<dbReference type="GeneID" id="54983017"/>
<protein>
    <submittedName>
        <fullName evidence="1">DNA N-6-adenine methyltransferase</fullName>
    </submittedName>
</protein>
<name>A0A291LBA9_9CAUD</name>
<evidence type="ECO:0000313" key="1">
    <source>
        <dbReference type="EMBL" id="ATI16412.1"/>
    </source>
</evidence>
<sequence length="233" mass="25682">MKDENDKSTIEMLEQAGAEHGVAPGVMTQLAAIGQKATNEIMADDENRVSGRRFKGSKTPDKVRQKWRTPEWLFAWARKRFGEFGIDVAAEKINALCACYLDEETNALRDEVNWGAENGLAWCNPPYAEPMPFVTKAIEQAKTRGVSTVLLVNSDASTAWFKKALDHASVIVHITSDGETSGRVAFVDAVTGEPGGKNPKSSVLFLIKPRKRGEIKTEYVTLTEMMYAGKSLI</sequence>
<dbReference type="Pfam" id="PF05869">
    <property type="entry name" value="Dam"/>
    <property type="match status" value="1"/>
</dbReference>
<keyword evidence="1" id="KW-0489">Methyltransferase</keyword>
<dbReference type="GO" id="GO:0003677">
    <property type="term" value="F:DNA binding"/>
    <property type="evidence" value="ECO:0007669"/>
    <property type="project" value="InterPro"/>
</dbReference>
<dbReference type="InterPro" id="IPR008593">
    <property type="entry name" value="Dam_MeTrfase"/>
</dbReference>
<dbReference type="GO" id="GO:0009007">
    <property type="term" value="F:site-specific DNA-methyltransferase (adenine-specific) activity"/>
    <property type="evidence" value="ECO:0007669"/>
    <property type="project" value="InterPro"/>
</dbReference>
<dbReference type="GO" id="GO:0032259">
    <property type="term" value="P:methylation"/>
    <property type="evidence" value="ECO:0007669"/>
    <property type="project" value="UniProtKB-KW"/>
</dbReference>
<dbReference type="EMBL" id="MF614100">
    <property type="protein sequence ID" value="ATI16412.1"/>
    <property type="molecule type" value="Genomic_DNA"/>
</dbReference>
<dbReference type="Proteomes" id="UP000229963">
    <property type="component" value="Segment"/>
</dbReference>
<keyword evidence="2" id="KW-1185">Reference proteome</keyword>
<organism evidence="1 2">
    <name type="scientific">Klebsiella phage vB_KpnS_IME279</name>
    <dbReference type="NCBI Taxonomy" id="2041211"/>
    <lineage>
        <taxon>Viruses</taxon>
        <taxon>Duplodnaviria</taxon>
        <taxon>Heunggongvirae</taxon>
        <taxon>Uroviricota</taxon>
        <taxon>Caudoviricetes</taxon>
        <taxon>Sortsnevirus</taxon>
        <taxon>Sortsnevirus IME279</taxon>
    </lineage>
</organism>